<dbReference type="Proteomes" id="UP001589758">
    <property type="component" value="Unassembled WGS sequence"/>
</dbReference>
<keyword evidence="3" id="KW-0813">Transport</keyword>
<dbReference type="InterPro" id="IPR003439">
    <property type="entry name" value="ABC_transporter-like_ATP-bd"/>
</dbReference>
<evidence type="ECO:0000256" key="9">
    <source>
        <dbReference type="ARBA" id="ARBA00023136"/>
    </source>
</evidence>
<comment type="subunit">
    <text evidence="2">The complex is composed of two ATP-binding proteins (GsiA), two transmembrane proteins (GsiC and GsiD) and a solute-binding protein (GsiB).</text>
</comment>
<comment type="catalytic activity">
    <reaction evidence="14">
        <text>glutathione(out) + ATP + H2O = glutathione(in) + ADP + phosphate + H(+)</text>
        <dbReference type="Rhea" id="RHEA:29791"/>
        <dbReference type="ChEBI" id="CHEBI:15377"/>
        <dbReference type="ChEBI" id="CHEBI:15378"/>
        <dbReference type="ChEBI" id="CHEBI:30616"/>
        <dbReference type="ChEBI" id="CHEBI:43474"/>
        <dbReference type="ChEBI" id="CHEBI:57925"/>
        <dbReference type="ChEBI" id="CHEBI:456216"/>
        <dbReference type="EC" id="7.4.2.10"/>
    </reaction>
</comment>
<evidence type="ECO:0000259" key="15">
    <source>
        <dbReference type="PROSITE" id="PS50893"/>
    </source>
</evidence>
<dbReference type="InterPro" id="IPR050319">
    <property type="entry name" value="ABC_transp_ATP-bind"/>
</dbReference>
<evidence type="ECO:0000256" key="3">
    <source>
        <dbReference type="ARBA" id="ARBA00022448"/>
    </source>
</evidence>
<dbReference type="Gene3D" id="3.40.50.300">
    <property type="entry name" value="P-loop containing nucleotide triphosphate hydrolases"/>
    <property type="match status" value="1"/>
</dbReference>
<evidence type="ECO:0000256" key="8">
    <source>
        <dbReference type="ARBA" id="ARBA00022967"/>
    </source>
</evidence>
<dbReference type="CDD" id="cd03257">
    <property type="entry name" value="ABC_NikE_OppD_transporters"/>
    <property type="match status" value="1"/>
</dbReference>
<evidence type="ECO:0000256" key="14">
    <source>
        <dbReference type="ARBA" id="ARBA00047640"/>
    </source>
</evidence>
<dbReference type="PANTHER" id="PTHR43776:SF15">
    <property type="entry name" value="GLUTATHIONE IMPORT ATP-BINDING PROTEIN GSIA"/>
    <property type="match status" value="1"/>
</dbReference>
<evidence type="ECO:0000256" key="13">
    <source>
        <dbReference type="ARBA" id="ARBA00041187"/>
    </source>
</evidence>
<evidence type="ECO:0000256" key="6">
    <source>
        <dbReference type="ARBA" id="ARBA00022741"/>
    </source>
</evidence>
<dbReference type="PROSITE" id="PS00211">
    <property type="entry name" value="ABC_TRANSPORTER_1"/>
    <property type="match status" value="1"/>
</dbReference>
<keyword evidence="9" id="KW-0472">Membrane</keyword>
<dbReference type="RefSeq" id="WP_385876221.1">
    <property type="nucleotide sequence ID" value="NZ_JBHLXE010000033.1"/>
</dbReference>
<dbReference type="GO" id="GO:0005524">
    <property type="term" value="F:ATP binding"/>
    <property type="evidence" value="ECO:0007669"/>
    <property type="project" value="UniProtKB-KW"/>
</dbReference>
<dbReference type="SUPFAM" id="SSF52540">
    <property type="entry name" value="P-loop containing nucleoside triphosphate hydrolases"/>
    <property type="match status" value="1"/>
</dbReference>
<proteinExistence type="inferred from homology"/>
<comment type="function">
    <text evidence="10">Part of the ABC transporter complex GsiABCD involved in glutathione import. Responsible for energy coupling to the transport system.</text>
</comment>
<protein>
    <recommendedName>
        <fullName evidence="13">Glutathione import ATP-binding protein GsiA</fullName>
        <ecNumber evidence="12">7.4.2.10</ecNumber>
    </recommendedName>
</protein>
<sequence>MPILSAQSINIFYDDQPKVHDINFTINKGQTVGLFGPSGCGKSSLLRVIAGLYKNYSGQFFFENNLYKPTLGQHIHHIQMVFQDPYSSLHPNHTINFILTEPLKVQGINKKNLEEKIQSLLDIIELPSKLLAYYPHQLSGGQRQRIAIARAILLEPKLVLLDEPTSALDMPVQASILNLLNRLKAHLNMSYLLVSHDRDVIAHMCDYAIEMELGKIIKIHERSDLDLWA</sequence>
<evidence type="ECO:0000256" key="7">
    <source>
        <dbReference type="ARBA" id="ARBA00022840"/>
    </source>
</evidence>
<dbReference type="PANTHER" id="PTHR43776">
    <property type="entry name" value="TRANSPORT ATP-BINDING PROTEIN"/>
    <property type="match status" value="1"/>
</dbReference>
<dbReference type="PROSITE" id="PS50893">
    <property type="entry name" value="ABC_TRANSPORTER_2"/>
    <property type="match status" value="1"/>
</dbReference>
<evidence type="ECO:0000256" key="4">
    <source>
        <dbReference type="ARBA" id="ARBA00022475"/>
    </source>
</evidence>
<reference evidence="16 17" key="1">
    <citation type="submission" date="2024-09" db="EMBL/GenBank/DDBJ databases">
        <authorList>
            <person name="Sun Q."/>
            <person name="Mori K."/>
        </authorList>
    </citation>
    <scope>NUCLEOTIDE SEQUENCE [LARGE SCALE GENOMIC DNA]</scope>
    <source>
        <strain evidence="16 17">CCM 8545</strain>
    </source>
</reference>
<keyword evidence="17" id="KW-1185">Reference proteome</keyword>
<evidence type="ECO:0000256" key="2">
    <source>
        <dbReference type="ARBA" id="ARBA00011469"/>
    </source>
</evidence>
<comment type="subcellular location">
    <subcellularLocation>
        <location evidence="1">Cell inner membrane</location>
        <topology evidence="1">Peripheral membrane protein</topology>
    </subcellularLocation>
</comment>
<keyword evidence="6" id="KW-0547">Nucleotide-binding</keyword>
<comment type="similarity">
    <text evidence="11">Belongs to the ABC transporter superfamily. Glutathione importer (TC 3.A.1.5.11) family.</text>
</comment>
<name>A0ABV6C864_9GAMM</name>
<dbReference type="SMART" id="SM00382">
    <property type="entry name" value="AAA"/>
    <property type="match status" value="1"/>
</dbReference>
<dbReference type="EMBL" id="JBHLXE010000033">
    <property type="protein sequence ID" value="MFC0179130.1"/>
    <property type="molecule type" value="Genomic_DNA"/>
</dbReference>
<gene>
    <name evidence="16" type="ORF">ACFFIT_03295</name>
</gene>
<accession>A0ABV6C864</accession>
<keyword evidence="4" id="KW-1003">Cell membrane</keyword>
<evidence type="ECO:0000313" key="16">
    <source>
        <dbReference type="EMBL" id="MFC0179130.1"/>
    </source>
</evidence>
<dbReference type="InterPro" id="IPR027417">
    <property type="entry name" value="P-loop_NTPase"/>
</dbReference>
<organism evidence="16 17">
    <name type="scientific">Thorsellia kenyensis</name>
    <dbReference type="NCBI Taxonomy" id="1549888"/>
    <lineage>
        <taxon>Bacteria</taxon>
        <taxon>Pseudomonadati</taxon>
        <taxon>Pseudomonadota</taxon>
        <taxon>Gammaproteobacteria</taxon>
        <taxon>Enterobacterales</taxon>
        <taxon>Thorselliaceae</taxon>
        <taxon>Thorsellia</taxon>
    </lineage>
</organism>
<keyword evidence="5" id="KW-0997">Cell inner membrane</keyword>
<evidence type="ECO:0000256" key="10">
    <source>
        <dbReference type="ARBA" id="ARBA00037530"/>
    </source>
</evidence>
<keyword evidence="8" id="KW-1278">Translocase</keyword>
<evidence type="ECO:0000256" key="11">
    <source>
        <dbReference type="ARBA" id="ARBA00038416"/>
    </source>
</evidence>
<keyword evidence="7 16" id="KW-0067">ATP-binding</keyword>
<evidence type="ECO:0000313" key="17">
    <source>
        <dbReference type="Proteomes" id="UP001589758"/>
    </source>
</evidence>
<evidence type="ECO:0000256" key="5">
    <source>
        <dbReference type="ARBA" id="ARBA00022519"/>
    </source>
</evidence>
<dbReference type="EC" id="7.4.2.10" evidence="12"/>
<feature type="domain" description="ABC transporter" evidence="15">
    <location>
        <begin position="4"/>
        <end position="229"/>
    </location>
</feature>
<comment type="caution">
    <text evidence="16">The sequence shown here is derived from an EMBL/GenBank/DDBJ whole genome shotgun (WGS) entry which is preliminary data.</text>
</comment>
<dbReference type="InterPro" id="IPR003593">
    <property type="entry name" value="AAA+_ATPase"/>
</dbReference>
<evidence type="ECO:0000256" key="12">
    <source>
        <dbReference type="ARBA" id="ARBA00039050"/>
    </source>
</evidence>
<evidence type="ECO:0000256" key="1">
    <source>
        <dbReference type="ARBA" id="ARBA00004417"/>
    </source>
</evidence>
<dbReference type="Pfam" id="PF00005">
    <property type="entry name" value="ABC_tran"/>
    <property type="match status" value="1"/>
</dbReference>
<dbReference type="InterPro" id="IPR017871">
    <property type="entry name" value="ABC_transporter-like_CS"/>
</dbReference>